<feature type="transmembrane region" description="Helical" evidence="1">
    <location>
        <begin position="190"/>
        <end position="212"/>
    </location>
</feature>
<dbReference type="PANTHER" id="PTHR33881:SF17">
    <property type="entry name" value="EGF-LIKE DOMAIN-CONTAINING PROTEIN"/>
    <property type="match status" value="1"/>
</dbReference>
<feature type="chain" id="PRO_5045312764" description="EGF-like domain-containing protein" evidence="2">
    <location>
        <begin position="28"/>
        <end position="213"/>
    </location>
</feature>
<evidence type="ECO:0000256" key="2">
    <source>
        <dbReference type="SAM" id="SignalP"/>
    </source>
</evidence>
<proteinExistence type="predicted"/>
<keyword evidence="1" id="KW-1133">Transmembrane helix</keyword>
<organism evidence="4 5">
    <name type="scientific">Sphagnum troendelagicum</name>
    <dbReference type="NCBI Taxonomy" id="128251"/>
    <lineage>
        <taxon>Eukaryota</taxon>
        <taxon>Viridiplantae</taxon>
        <taxon>Streptophyta</taxon>
        <taxon>Embryophyta</taxon>
        <taxon>Bryophyta</taxon>
        <taxon>Sphagnophytina</taxon>
        <taxon>Sphagnopsida</taxon>
        <taxon>Sphagnales</taxon>
        <taxon>Sphagnaceae</taxon>
        <taxon>Sphagnum</taxon>
    </lineage>
</organism>
<evidence type="ECO:0000313" key="4">
    <source>
        <dbReference type="EMBL" id="CAK9219800.1"/>
    </source>
</evidence>
<keyword evidence="5" id="KW-1185">Reference proteome</keyword>
<name>A0ABP0UEJ5_9BRYO</name>
<dbReference type="SMART" id="SM00181">
    <property type="entry name" value="EGF"/>
    <property type="match status" value="2"/>
</dbReference>
<feature type="domain" description="EGF-like" evidence="3">
    <location>
        <begin position="32"/>
        <end position="91"/>
    </location>
</feature>
<gene>
    <name evidence="4" type="ORF">CSSPTR1EN2_LOCUS14869</name>
</gene>
<evidence type="ECO:0000313" key="5">
    <source>
        <dbReference type="Proteomes" id="UP001497512"/>
    </source>
</evidence>
<dbReference type="PANTHER" id="PTHR33881">
    <property type="entry name" value="NEUROGENIC LOCUS NOTCH-LIKE PROTEIN"/>
    <property type="match status" value="1"/>
</dbReference>
<feature type="signal peptide" evidence="2">
    <location>
        <begin position="1"/>
        <end position="27"/>
    </location>
</feature>
<evidence type="ECO:0000259" key="3">
    <source>
        <dbReference type="SMART" id="SM00181"/>
    </source>
</evidence>
<keyword evidence="2" id="KW-0732">Signal</keyword>
<reference evidence="4" key="1">
    <citation type="submission" date="2024-02" db="EMBL/GenBank/DDBJ databases">
        <authorList>
            <consortium name="ELIXIR-Norway"/>
            <consortium name="Elixir Norway"/>
        </authorList>
    </citation>
    <scope>NUCLEOTIDE SEQUENCE</scope>
</reference>
<keyword evidence="1" id="KW-0812">Transmembrane</keyword>
<evidence type="ECO:0000256" key="1">
    <source>
        <dbReference type="SAM" id="Phobius"/>
    </source>
</evidence>
<sequence>MDRLQQTMALLATTFGLFLLLLPQVRCQAAGACNGVDCQQGQCVVLSNNSYPTNILSPYKCQCNPGWTTMESLVTGLPLLLTLPCTVPNCTLNIGCDGAPAPAVEAPLTLQNISSPCLLPQVCGNGRCVVTDYTKYPPAFECQCNPGYFNIGNLTAGYCVSSCELGASCSALGNSLLPPSASPNTGCRNIPVIGALLVTLALGLSLFSVPFVF</sequence>
<dbReference type="EMBL" id="OZ019895">
    <property type="protein sequence ID" value="CAK9219800.1"/>
    <property type="molecule type" value="Genomic_DNA"/>
</dbReference>
<keyword evidence="1" id="KW-0472">Membrane</keyword>
<dbReference type="Proteomes" id="UP001497512">
    <property type="component" value="Chromosome 3"/>
</dbReference>
<dbReference type="InterPro" id="IPR000742">
    <property type="entry name" value="EGF"/>
</dbReference>
<protein>
    <recommendedName>
        <fullName evidence="3">EGF-like domain-containing protein</fullName>
    </recommendedName>
</protein>
<accession>A0ABP0UEJ5</accession>
<feature type="domain" description="EGF-like" evidence="3">
    <location>
        <begin position="116"/>
        <end position="160"/>
    </location>
</feature>